<comment type="catalytic activity">
    <reaction evidence="7">
        <text>L-threonyl-[protein] + ATP = O-phospho-L-threonyl-[protein] + ADP + H(+)</text>
        <dbReference type="Rhea" id="RHEA:46608"/>
        <dbReference type="Rhea" id="RHEA-COMP:11060"/>
        <dbReference type="Rhea" id="RHEA-COMP:11605"/>
        <dbReference type="ChEBI" id="CHEBI:15378"/>
        <dbReference type="ChEBI" id="CHEBI:30013"/>
        <dbReference type="ChEBI" id="CHEBI:30616"/>
        <dbReference type="ChEBI" id="CHEBI:61977"/>
        <dbReference type="ChEBI" id="CHEBI:456216"/>
        <dbReference type="EC" id="2.7.11.1"/>
    </reaction>
</comment>
<evidence type="ECO:0000313" key="13">
    <source>
        <dbReference type="Proteomes" id="UP000708208"/>
    </source>
</evidence>
<dbReference type="EC" id="2.7.11.1" evidence="1"/>
<evidence type="ECO:0000256" key="8">
    <source>
        <dbReference type="ARBA" id="ARBA00048679"/>
    </source>
</evidence>
<organism evidence="12 13">
    <name type="scientific">Allacma fusca</name>
    <dbReference type="NCBI Taxonomy" id="39272"/>
    <lineage>
        <taxon>Eukaryota</taxon>
        <taxon>Metazoa</taxon>
        <taxon>Ecdysozoa</taxon>
        <taxon>Arthropoda</taxon>
        <taxon>Hexapoda</taxon>
        <taxon>Collembola</taxon>
        <taxon>Symphypleona</taxon>
        <taxon>Sminthuridae</taxon>
        <taxon>Allacma</taxon>
    </lineage>
</organism>
<evidence type="ECO:0000256" key="5">
    <source>
        <dbReference type="ARBA" id="ARBA00022777"/>
    </source>
</evidence>
<dbReference type="PROSITE" id="PS00108">
    <property type="entry name" value="PROTEIN_KINASE_ST"/>
    <property type="match status" value="1"/>
</dbReference>
<dbReference type="Proteomes" id="UP000708208">
    <property type="component" value="Unassembled WGS sequence"/>
</dbReference>
<sequence length="576" mass="63980">MRVILRGGMAVARESISPLLKNAHTRRVSLELRQKFGNHILSPSSGGLSPSRHQVNAYMNWSPGKSVCSDNPLQNGSSFSHRRGSADQDVFKSLSPCGGMSACGKHSRRRSLTPLNAHNNNVVGPPFLLQDLPFSIPSIKIQDAPHFQSPKSNEAPGERSVPTPRRSSNFGEIGLFRSVIPIPFTEQVDKNQNVSHSPAPTITALGARRKSSSSRYDFDEDFMRFVVVRCNLQLHPEEVLGRGSFGTVIQGNYHGHMVAVKIIKTNTPAHLESTKGEQNAFGLAHPHIAKVLDIFQMGPERALVVMDLMKKGNLLKLLNDSRTSIQASVKIRIAGQIASALQYCHQKDILHLDVKPQNILLDVNDNCKLSDFGTSKKSSEALTMSNVNRLEGTVAYKAPELFQGHIPTDKCDVYSFGICMWQILHREEPYPGLPEHAIIYQVVAQGLRPDRFACSADLIDVHSPGQLLQFISLYKICWHSEPEYRPDMKNIVERLLLMLCKAGRGSVCDTLHILYPHLHDPEDSLPPAPSRRLYTAPTLPPSLPEPLSTGIWKKKKLLWEVGIYSSEEFTSVVGVR</sequence>
<dbReference type="Pfam" id="PF07714">
    <property type="entry name" value="PK_Tyr_Ser-Thr"/>
    <property type="match status" value="1"/>
</dbReference>
<dbReference type="InterPro" id="IPR008271">
    <property type="entry name" value="Ser/Thr_kinase_AS"/>
</dbReference>
<evidence type="ECO:0000313" key="12">
    <source>
        <dbReference type="EMBL" id="CAG7727242.1"/>
    </source>
</evidence>
<name>A0A8J2JVE8_9HEXA</name>
<reference evidence="12" key="1">
    <citation type="submission" date="2021-06" db="EMBL/GenBank/DDBJ databases">
        <authorList>
            <person name="Hodson N. C."/>
            <person name="Mongue J. A."/>
            <person name="Jaron S. K."/>
        </authorList>
    </citation>
    <scope>NUCLEOTIDE SEQUENCE</scope>
</reference>
<dbReference type="InterPro" id="IPR051681">
    <property type="entry name" value="Ser/Thr_Kinases-Pseudokinases"/>
</dbReference>
<feature type="region of interest" description="Disordered" evidence="10">
    <location>
        <begin position="145"/>
        <end position="167"/>
    </location>
</feature>
<evidence type="ECO:0000256" key="6">
    <source>
        <dbReference type="ARBA" id="ARBA00022840"/>
    </source>
</evidence>
<keyword evidence="13" id="KW-1185">Reference proteome</keyword>
<comment type="catalytic activity">
    <reaction evidence="8">
        <text>L-seryl-[protein] + ATP = O-phospho-L-seryl-[protein] + ADP + H(+)</text>
        <dbReference type="Rhea" id="RHEA:17989"/>
        <dbReference type="Rhea" id="RHEA-COMP:9863"/>
        <dbReference type="Rhea" id="RHEA-COMP:11604"/>
        <dbReference type="ChEBI" id="CHEBI:15378"/>
        <dbReference type="ChEBI" id="CHEBI:29999"/>
        <dbReference type="ChEBI" id="CHEBI:30616"/>
        <dbReference type="ChEBI" id="CHEBI:83421"/>
        <dbReference type="ChEBI" id="CHEBI:456216"/>
        <dbReference type="EC" id="2.7.11.1"/>
    </reaction>
</comment>
<dbReference type="OrthoDB" id="4062651at2759"/>
<dbReference type="GO" id="GO:0004674">
    <property type="term" value="F:protein serine/threonine kinase activity"/>
    <property type="evidence" value="ECO:0007669"/>
    <property type="project" value="UniProtKB-KW"/>
</dbReference>
<evidence type="ECO:0000256" key="4">
    <source>
        <dbReference type="ARBA" id="ARBA00022741"/>
    </source>
</evidence>
<evidence type="ECO:0000256" key="1">
    <source>
        <dbReference type="ARBA" id="ARBA00012513"/>
    </source>
</evidence>
<keyword evidence="3" id="KW-0808">Transferase</keyword>
<keyword evidence="5" id="KW-0418">Kinase</keyword>
<protein>
    <recommendedName>
        <fullName evidence="1">non-specific serine/threonine protein kinase</fullName>
        <ecNumber evidence="1">2.7.11.1</ecNumber>
    </recommendedName>
</protein>
<comment type="caution">
    <text evidence="12">The sequence shown here is derived from an EMBL/GenBank/DDBJ whole genome shotgun (WGS) entry which is preliminary data.</text>
</comment>
<evidence type="ECO:0000259" key="11">
    <source>
        <dbReference type="PROSITE" id="PS50011"/>
    </source>
</evidence>
<evidence type="ECO:0000256" key="10">
    <source>
        <dbReference type="SAM" id="MobiDB-lite"/>
    </source>
</evidence>
<keyword evidence="2" id="KW-0723">Serine/threonine-protein kinase</keyword>
<dbReference type="InterPro" id="IPR017441">
    <property type="entry name" value="Protein_kinase_ATP_BS"/>
</dbReference>
<dbReference type="GO" id="GO:0006950">
    <property type="term" value="P:response to stress"/>
    <property type="evidence" value="ECO:0007669"/>
    <property type="project" value="UniProtKB-ARBA"/>
</dbReference>
<dbReference type="PROSITE" id="PS00107">
    <property type="entry name" value="PROTEIN_KINASE_ATP"/>
    <property type="match status" value="1"/>
</dbReference>
<proteinExistence type="predicted"/>
<dbReference type="AlphaFoldDB" id="A0A8J2JVE8"/>
<keyword evidence="4 9" id="KW-0547">Nucleotide-binding</keyword>
<accession>A0A8J2JVE8</accession>
<dbReference type="PANTHER" id="PTHR44329">
    <property type="entry name" value="SERINE/THREONINE-PROTEIN KINASE TNNI3K-RELATED"/>
    <property type="match status" value="1"/>
</dbReference>
<feature type="binding site" evidence="9">
    <location>
        <position position="261"/>
    </location>
    <ligand>
        <name>ATP</name>
        <dbReference type="ChEBI" id="CHEBI:30616"/>
    </ligand>
</feature>
<dbReference type="PANTHER" id="PTHR44329:SF285">
    <property type="entry name" value="V-MOS MOLONEY MURINE SARCOMA VIRAL ONCO HOMOLOG"/>
    <property type="match status" value="1"/>
</dbReference>
<evidence type="ECO:0000256" key="2">
    <source>
        <dbReference type="ARBA" id="ARBA00022527"/>
    </source>
</evidence>
<evidence type="ECO:0000256" key="3">
    <source>
        <dbReference type="ARBA" id="ARBA00022679"/>
    </source>
</evidence>
<gene>
    <name evidence="12" type="ORF">AFUS01_LOCUS16094</name>
</gene>
<dbReference type="GO" id="GO:0005524">
    <property type="term" value="F:ATP binding"/>
    <property type="evidence" value="ECO:0007669"/>
    <property type="project" value="UniProtKB-UniRule"/>
</dbReference>
<dbReference type="PROSITE" id="PS50011">
    <property type="entry name" value="PROTEIN_KINASE_DOM"/>
    <property type="match status" value="1"/>
</dbReference>
<dbReference type="EMBL" id="CAJVCH010145664">
    <property type="protein sequence ID" value="CAG7727242.1"/>
    <property type="molecule type" value="Genomic_DNA"/>
</dbReference>
<evidence type="ECO:0000256" key="9">
    <source>
        <dbReference type="PROSITE-ProRule" id="PRU10141"/>
    </source>
</evidence>
<keyword evidence="6 9" id="KW-0067">ATP-binding</keyword>
<dbReference type="InterPro" id="IPR001245">
    <property type="entry name" value="Ser-Thr/Tyr_kinase_cat_dom"/>
</dbReference>
<dbReference type="SMART" id="SM00220">
    <property type="entry name" value="S_TKc"/>
    <property type="match status" value="1"/>
</dbReference>
<feature type="domain" description="Protein kinase" evidence="11">
    <location>
        <begin position="234"/>
        <end position="497"/>
    </location>
</feature>
<evidence type="ECO:0000256" key="7">
    <source>
        <dbReference type="ARBA" id="ARBA00047899"/>
    </source>
</evidence>
<dbReference type="InterPro" id="IPR000719">
    <property type="entry name" value="Prot_kinase_dom"/>
</dbReference>